<dbReference type="EMBL" id="BTSY01000001">
    <property type="protein sequence ID" value="GMT12351.1"/>
    <property type="molecule type" value="Genomic_DNA"/>
</dbReference>
<comment type="caution">
    <text evidence="1">The sequence shown here is derived from an EMBL/GenBank/DDBJ whole genome shotgun (WGS) entry which is preliminary data.</text>
</comment>
<gene>
    <name evidence="1" type="ORF">PFISCL1PPCAC_3648</name>
</gene>
<dbReference type="AlphaFoldDB" id="A0AAV5V0Q5"/>
<evidence type="ECO:0000313" key="2">
    <source>
        <dbReference type="Proteomes" id="UP001432322"/>
    </source>
</evidence>
<dbReference type="Proteomes" id="UP001432322">
    <property type="component" value="Unassembled WGS sequence"/>
</dbReference>
<evidence type="ECO:0008006" key="3">
    <source>
        <dbReference type="Google" id="ProtNLM"/>
    </source>
</evidence>
<proteinExistence type="predicted"/>
<name>A0AAV5V0Q5_9BILA</name>
<sequence>NRIASVKVSLRRAKLGGATTFPYISSTVVLNPGDVIFHFNETPDQVRVSIFASIDFFLERRNAGNTRDLPGHRWKSSWQVYFFLSLLETNARR</sequence>
<evidence type="ECO:0000313" key="1">
    <source>
        <dbReference type="EMBL" id="GMT12351.1"/>
    </source>
</evidence>
<reference evidence="1" key="1">
    <citation type="submission" date="2023-10" db="EMBL/GenBank/DDBJ databases">
        <title>Genome assembly of Pristionchus species.</title>
        <authorList>
            <person name="Yoshida K."/>
            <person name="Sommer R.J."/>
        </authorList>
    </citation>
    <scope>NUCLEOTIDE SEQUENCE</scope>
    <source>
        <strain evidence="1">RS5133</strain>
    </source>
</reference>
<accession>A0AAV5V0Q5</accession>
<organism evidence="1 2">
    <name type="scientific">Pristionchus fissidentatus</name>
    <dbReference type="NCBI Taxonomy" id="1538716"/>
    <lineage>
        <taxon>Eukaryota</taxon>
        <taxon>Metazoa</taxon>
        <taxon>Ecdysozoa</taxon>
        <taxon>Nematoda</taxon>
        <taxon>Chromadorea</taxon>
        <taxon>Rhabditida</taxon>
        <taxon>Rhabditina</taxon>
        <taxon>Diplogasteromorpha</taxon>
        <taxon>Diplogasteroidea</taxon>
        <taxon>Neodiplogasteridae</taxon>
        <taxon>Pristionchus</taxon>
    </lineage>
</organism>
<protein>
    <recommendedName>
        <fullName evidence="3">Galectin</fullName>
    </recommendedName>
</protein>
<feature type="non-terminal residue" evidence="1">
    <location>
        <position position="1"/>
    </location>
</feature>
<keyword evidence="2" id="KW-1185">Reference proteome</keyword>